<feature type="binding site" evidence="9">
    <location>
        <begin position="187"/>
        <end position="188"/>
    </location>
    <ligand>
        <name>NAD(+)</name>
        <dbReference type="ChEBI" id="CHEBI:57540"/>
    </ligand>
</feature>
<evidence type="ECO:0000256" key="7">
    <source>
        <dbReference type="ARBA" id="ARBA00023027"/>
    </source>
</evidence>
<dbReference type="EMBL" id="CP033972">
    <property type="protein sequence ID" value="AZG44726.1"/>
    <property type="molecule type" value="Genomic_DNA"/>
</dbReference>
<comment type="caution">
    <text evidence="9">Lacks conserved residue(s) required for the propagation of feature annotation.</text>
</comment>
<comment type="similarity">
    <text evidence="9">Belongs to the NAD kinase family.</text>
</comment>
<comment type="cofactor">
    <cofactor evidence="9">
        <name>a divalent metal cation</name>
        <dbReference type="ChEBI" id="CHEBI:60240"/>
    </cofactor>
</comment>
<dbReference type="NCBIfam" id="NF002892">
    <property type="entry name" value="PRK03372.1"/>
    <property type="match status" value="1"/>
</dbReference>
<dbReference type="InterPro" id="IPR016064">
    <property type="entry name" value="NAD/diacylglycerol_kinase_sf"/>
</dbReference>
<dbReference type="GO" id="GO:0051287">
    <property type="term" value="F:NAD binding"/>
    <property type="evidence" value="ECO:0007669"/>
    <property type="project" value="UniProtKB-ARBA"/>
</dbReference>
<dbReference type="AlphaFoldDB" id="A0A3G8JI08"/>
<keyword evidence="5 9" id="KW-0067">ATP-binding</keyword>
<dbReference type="GO" id="GO:0019674">
    <property type="term" value="P:NAD+ metabolic process"/>
    <property type="evidence" value="ECO:0007669"/>
    <property type="project" value="InterPro"/>
</dbReference>
<dbReference type="Pfam" id="PF01513">
    <property type="entry name" value="NAD_kinase"/>
    <property type="match status" value="1"/>
</dbReference>
<dbReference type="PANTHER" id="PTHR20275">
    <property type="entry name" value="NAD KINASE"/>
    <property type="match status" value="1"/>
</dbReference>
<proteinExistence type="inferred from homology"/>
<dbReference type="PANTHER" id="PTHR20275:SF0">
    <property type="entry name" value="NAD KINASE"/>
    <property type="match status" value="1"/>
</dbReference>
<accession>A0A3G8JI08</accession>
<dbReference type="Pfam" id="PF20143">
    <property type="entry name" value="NAD_kinase_C"/>
    <property type="match status" value="1"/>
</dbReference>
<evidence type="ECO:0000256" key="3">
    <source>
        <dbReference type="ARBA" id="ARBA00022741"/>
    </source>
</evidence>
<dbReference type="RefSeq" id="WP_124707544.1">
    <property type="nucleotide sequence ID" value="NZ_CP033972.1"/>
</dbReference>
<dbReference type="OrthoDB" id="9774737at2"/>
<dbReference type="EC" id="2.7.1.23" evidence="9"/>
<evidence type="ECO:0000256" key="8">
    <source>
        <dbReference type="ARBA" id="ARBA00047925"/>
    </source>
</evidence>
<dbReference type="GO" id="GO:0005524">
    <property type="term" value="F:ATP binding"/>
    <property type="evidence" value="ECO:0007669"/>
    <property type="project" value="UniProtKB-KW"/>
</dbReference>
<gene>
    <name evidence="10" type="primary">ppnK</name>
    <name evidence="9" type="synonym">nadK</name>
    <name evidence="10" type="ORF">D7316_01313</name>
</gene>
<dbReference type="KEGG" id="gom:D7316_01313"/>
<dbReference type="Proteomes" id="UP000271469">
    <property type="component" value="Chromosome"/>
</dbReference>
<feature type="binding site" evidence="9">
    <location>
        <position position="115"/>
    </location>
    <ligand>
        <name>NAD(+)</name>
        <dbReference type="ChEBI" id="CHEBI:57540"/>
    </ligand>
</feature>
<dbReference type="GO" id="GO:0003951">
    <property type="term" value="F:NAD+ kinase activity"/>
    <property type="evidence" value="ECO:0007669"/>
    <property type="project" value="UniProtKB-UniRule"/>
</dbReference>
<keyword evidence="6 9" id="KW-0521">NADP</keyword>
<evidence type="ECO:0000313" key="11">
    <source>
        <dbReference type="Proteomes" id="UP000271469"/>
    </source>
</evidence>
<evidence type="ECO:0000313" key="10">
    <source>
        <dbReference type="EMBL" id="AZG44726.1"/>
    </source>
</evidence>
<keyword evidence="11" id="KW-1185">Reference proteome</keyword>
<feature type="active site" description="Proton acceptor" evidence="9">
    <location>
        <position position="110"/>
    </location>
</feature>
<evidence type="ECO:0000256" key="9">
    <source>
        <dbReference type="HAMAP-Rule" id="MF_00361"/>
    </source>
</evidence>
<keyword evidence="2 9" id="KW-0808">Transferase</keyword>
<dbReference type="FunFam" id="2.60.200.30:FF:000007">
    <property type="entry name" value="NAD kinase"/>
    <property type="match status" value="1"/>
</dbReference>
<evidence type="ECO:0000256" key="4">
    <source>
        <dbReference type="ARBA" id="ARBA00022777"/>
    </source>
</evidence>
<feature type="binding site" evidence="9">
    <location>
        <begin position="110"/>
        <end position="111"/>
    </location>
    <ligand>
        <name>NAD(+)</name>
        <dbReference type="ChEBI" id="CHEBI:57540"/>
    </ligand>
</feature>
<sequence length="337" mass="36050">MANDPVADGAGHREFLVVAHTGREVVTQTMESIARHCAAAGVRLRIVDHDTRSRDAAVEAHTDVAVDPAPPESHPVDPDHLRSIGAAVEVTSAVPASAEGCEVVIVLGGDGTFLRAAELAYPAEVPVLGINLGRIGFLAEAEANRVDEVMRQLISRDYRVEPRMTLDVTVIDPARPDEPPARSWALNEIAILNRTSHGVLELVTEVDGRPVSAFGADGVLVSTPTGSTAYAFSAGGPVMWPDLEAILVVPSNAHALFARPLVTSPRSLVAVEIDKGGRSAFALCDGRRRLDVPAGARVEVVRSERSVLWVRIDSDPFTDRLVTKFDLPVTGWRGRPI</sequence>
<dbReference type="InterPro" id="IPR017438">
    <property type="entry name" value="ATP-NAD_kinase_N"/>
</dbReference>
<dbReference type="Gene3D" id="2.60.200.30">
    <property type="entry name" value="Probable inorganic polyphosphate/atp-NAD kinase, domain 2"/>
    <property type="match status" value="1"/>
</dbReference>
<protein>
    <recommendedName>
        <fullName evidence="9">NAD kinase</fullName>
        <ecNumber evidence="9">2.7.1.23</ecNumber>
    </recommendedName>
    <alternativeName>
        <fullName evidence="9">ATP-dependent NAD kinase</fullName>
    </alternativeName>
</protein>
<evidence type="ECO:0000256" key="1">
    <source>
        <dbReference type="ARBA" id="ARBA00022490"/>
    </source>
</evidence>
<dbReference type="GO" id="GO:0006741">
    <property type="term" value="P:NADP+ biosynthetic process"/>
    <property type="evidence" value="ECO:0007669"/>
    <property type="project" value="UniProtKB-UniRule"/>
</dbReference>
<dbReference type="HAMAP" id="MF_00361">
    <property type="entry name" value="NAD_kinase"/>
    <property type="match status" value="1"/>
</dbReference>
<name>A0A3G8JI08_9ACTN</name>
<feature type="binding site" evidence="9">
    <location>
        <begin position="228"/>
        <end position="233"/>
    </location>
    <ligand>
        <name>NAD(+)</name>
        <dbReference type="ChEBI" id="CHEBI:57540"/>
    </ligand>
</feature>
<comment type="function">
    <text evidence="9">Involved in the regulation of the intracellular balance of NAD and NADP, and is a key enzyme in the biosynthesis of NADP. Catalyzes specifically the phosphorylation on 2'-hydroxyl of the adenosine moiety of NAD to yield NADP.</text>
</comment>
<evidence type="ECO:0000256" key="2">
    <source>
        <dbReference type="ARBA" id="ARBA00022679"/>
    </source>
</evidence>
<evidence type="ECO:0000256" key="5">
    <source>
        <dbReference type="ARBA" id="ARBA00022840"/>
    </source>
</evidence>
<dbReference type="Gene3D" id="3.40.50.10330">
    <property type="entry name" value="Probable inorganic polyphosphate/atp-NAD kinase, domain 1"/>
    <property type="match status" value="1"/>
</dbReference>
<dbReference type="InterPro" id="IPR002504">
    <property type="entry name" value="NADK"/>
</dbReference>
<dbReference type="GO" id="GO:0046872">
    <property type="term" value="F:metal ion binding"/>
    <property type="evidence" value="ECO:0007669"/>
    <property type="project" value="UniProtKB-UniRule"/>
</dbReference>
<comment type="subcellular location">
    <subcellularLocation>
        <location evidence="9">Cytoplasm</location>
    </subcellularLocation>
</comment>
<keyword evidence="7 9" id="KW-0520">NAD</keyword>
<keyword evidence="3 9" id="KW-0547">Nucleotide-binding</keyword>
<dbReference type="GO" id="GO:0005737">
    <property type="term" value="C:cytoplasm"/>
    <property type="evidence" value="ECO:0007669"/>
    <property type="project" value="UniProtKB-SubCell"/>
</dbReference>
<comment type="catalytic activity">
    <reaction evidence="8 9">
        <text>NAD(+) + ATP = ADP + NADP(+) + H(+)</text>
        <dbReference type="Rhea" id="RHEA:18629"/>
        <dbReference type="ChEBI" id="CHEBI:15378"/>
        <dbReference type="ChEBI" id="CHEBI:30616"/>
        <dbReference type="ChEBI" id="CHEBI:57540"/>
        <dbReference type="ChEBI" id="CHEBI:58349"/>
        <dbReference type="ChEBI" id="CHEBI:456216"/>
        <dbReference type="EC" id="2.7.1.23"/>
    </reaction>
</comment>
<evidence type="ECO:0000256" key="6">
    <source>
        <dbReference type="ARBA" id="ARBA00022857"/>
    </source>
</evidence>
<keyword evidence="4 9" id="KW-0418">Kinase</keyword>
<dbReference type="SUPFAM" id="SSF111331">
    <property type="entry name" value="NAD kinase/diacylglycerol kinase-like"/>
    <property type="match status" value="1"/>
</dbReference>
<dbReference type="InterPro" id="IPR017437">
    <property type="entry name" value="ATP-NAD_kinase_PpnK-typ_C"/>
</dbReference>
<organism evidence="10 11">
    <name type="scientific">Gordonia insulae</name>
    <dbReference type="NCBI Taxonomy" id="2420509"/>
    <lineage>
        <taxon>Bacteria</taxon>
        <taxon>Bacillati</taxon>
        <taxon>Actinomycetota</taxon>
        <taxon>Actinomycetes</taxon>
        <taxon>Mycobacteriales</taxon>
        <taxon>Gordoniaceae</taxon>
        <taxon>Gordonia</taxon>
    </lineage>
</organism>
<feature type="binding site" evidence="9">
    <location>
        <position position="217"/>
    </location>
    <ligand>
        <name>NAD(+)</name>
        <dbReference type="ChEBI" id="CHEBI:57540"/>
    </ligand>
</feature>
<reference evidence="10 11" key="1">
    <citation type="submission" date="2018-11" db="EMBL/GenBank/DDBJ databases">
        <title>Gordonia insulae sp. nov., isolated from an island soil.</title>
        <authorList>
            <person name="Kim Y.S."/>
            <person name="Kim S.B."/>
        </authorList>
    </citation>
    <scope>NUCLEOTIDE SEQUENCE [LARGE SCALE GENOMIC DNA]</scope>
    <source>
        <strain evidence="10 11">MMS17-SY073</strain>
    </source>
</reference>
<keyword evidence="1 9" id="KW-0963">Cytoplasm</keyword>